<dbReference type="AlphaFoldDB" id="A0A327KNF2"/>
<gene>
    <name evidence="1" type="ORF">CH338_06145</name>
</gene>
<evidence type="ECO:0000313" key="2">
    <source>
        <dbReference type="Proteomes" id="UP000248863"/>
    </source>
</evidence>
<reference evidence="1 2" key="1">
    <citation type="submission" date="2017-07" db="EMBL/GenBank/DDBJ databases">
        <title>Draft Genome Sequences of Select Purple Nonsulfur Bacteria.</title>
        <authorList>
            <person name="Lasarre B."/>
            <person name="Mckinlay J.B."/>
        </authorList>
    </citation>
    <scope>NUCLEOTIDE SEQUENCE [LARGE SCALE GENOMIC DNA]</scope>
    <source>
        <strain evidence="1 2">DSM 11907</strain>
    </source>
</reference>
<organism evidence="1 2">
    <name type="scientific">Rhodoplanes elegans</name>
    <dbReference type="NCBI Taxonomy" id="29408"/>
    <lineage>
        <taxon>Bacteria</taxon>
        <taxon>Pseudomonadati</taxon>
        <taxon>Pseudomonadota</taxon>
        <taxon>Alphaproteobacteria</taxon>
        <taxon>Hyphomicrobiales</taxon>
        <taxon>Nitrobacteraceae</taxon>
        <taxon>Rhodoplanes</taxon>
    </lineage>
</organism>
<accession>A0A327KNF2</accession>
<keyword evidence="2" id="KW-1185">Reference proteome</keyword>
<proteinExistence type="predicted"/>
<name>A0A327KNF2_9BRAD</name>
<dbReference type="Proteomes" id="UP000248863">
    <property type="component" value="Unassembled WGS sequence"/>
</dbReference>
<protein>
    <submittedName>
        <fullName evidence="1">Uncharacterized protein</fullName>
    </submittedName>
</protein>
<comment type="caution">
    <text evidence="1">The sequence shown here is derived from an EMBL/GenBank/DDBJ whole genome shotgun (WGS) entry which is preliminary data.</text>
</comment>
<evidence type="ECO:0000313" key="1">
    <source>
        <dbReference type="EMBL" id="RAI40419.1"/>
    </source>
</evidence>
<sequence length="64" mass="7512">MTEKWLIYIVGYGYFEFEGTEEQAEQKRRDKASWERANGYKCRMSDAAAVEKLKARAVRDCEVV</sequence>
<dbReference type="RefSeq" id="WP_111356252.1">
    <property type="nucleotide sequence ID" value="NZ_NHSK01000074.1"/>
</dbReference>
<dbReference type="EMBL" id="NPEU01000041">
    <property type="protein sequence ID" value="RAI40419.1"/>
    <property type="molecule type" value="Genomic_DNA"/>
</dbReference>